<feature type="transmembrane region" description="Helical" evidence="1">
    <location>
        <begin position="86"/>
        <end position="113"/>
    </location>
</feature>
<feature type="transmembrane region" description="Helical" evidence="1">
    <location>
        <begin position="53"/>
        <end position="74"/>
    </location>
</feature>
<evidence type="ECO:0000313" key="2">
    <source>
        <dbReference type="EMBL" id="TKR82759.1"/>
    </source>
</evidence>
<dbReference type="AlphaFoldDB" id="A0A4U5NHZ5"/>
<keyword evidence="3" id="KW-1185">Reference proteome</keyword>
<protein>
    <recommendedName>
        <fullName evidence="4">MARVEL domain-containing protein</fullName>
    </recommendedName>
</protein>
<sequence>MCCWTFDPASDRCFCGIFKLQTGSILIGAISFVGVAFSILYKVCTSMYSSYGIVTFIYDVYLLAAAGLLIWAILNKRAMWMIPYLVAQVLGMVGIILIVVILVVGEISLHFFIVDVLQKKMIDAEGGG</sequence>
<proteinExistence type="predicted"/>
<organism evidence="2 3">
    <name type="scientific">Steinernema carpocapsae</name>
    <name type="common">Entomopathogenic nematode</name>
    <dbReference type="NCBI Taxonomy" id="34508"/>
    <lineage>
        <taxon>Eukaryota</taxon>
        <taxon>Metazoa</taxon>
        <taxon>Ecdysozoa</taxon>
        <taxon>Nematoda</taxon>
        <taxon>Chromadorea</taxon>
        <taxon>Rhabditida</taxon>
        <taxon>Tylenchina</taxon>
        <taxon>Panagrolaimomorpha</taxon>
        <taxon>Strongyloidoidea</taxon>
        <taxon>Steinernematidae</taxon>
        <taxon>Steinernema</taxon>
    </lineage>
</organism>
<gene>
    <name evidence="2" type="ORF">L596_016439</name>
</gene>
<reference evidence="2 3" key="1">
    <citation type="journal article" date="2015" name="Genome Biol.">
        <title>Comparative genomics of Steinernema reveals deeply conserved gene regulatory networks.</title>
        <authorList>
            <person name="Dillman A.R."/>
            <person name="Macchietto M."/>
            <person name="Porter C.F."/>
            <person name="Rogers A."/>
            <person name="Williams B."/>
            <person name="Antoshechkin I."/>
            <person name="Lee M.M."/>
            <person name="Goodwin Z."/>
            <person name="Lu X."/>
            <person name="Lewis E.E."/>
            <person name="Goodrich-Blair H."/>
            <person name="Stock S.P."/>
            <person name="Adams B.J."/>
            <person name="Sternberg P.W."/>
            <person name="Mortazavi A."/>
        </authorList>
    </citation>
    <scope>NUCLEOTIDE SEQUENCE [LARGE SCALE GENOMIC DNA]</scope>
    <source>
        <strain evidence="2 3">ALL</strain>
    </source>
</reference>
<reference evidence="2 3" key="2">
    <citation type="journal article" date="2019" name="G3 (Bethesda)">
        <title>Hybrid Assembly of the Genome of the Entomopathogenic Nematode Steinernema carpocapsae Identifies the X-Chromosome.</title>
        <authorList>
            <person name="Serra L."/>
            <person name="Macchietto M."/>
            <person name="Macias-Munoz A."/>
            <person name="McGill C.J."/>
            <person name="Rodriguez I.M."/>
            <person name="Rodriguez B."/>
            <person name="Murad R."/>
            <person name="Mortazavi A."/>
        </authorList>
    </citation>
    <scope>NUCLEOTIDE SEQUENCE [LARGE SCALE GENOMIC DNA]</scope>
    <source>
        <strain evidence="2 3">ALL</strain>
    </source>
</reference>
<evidence type="ECO:0008006" key="4">
    <source>
        <dbReference type="Google" id="ProtNLM"/>
    </source>
</evidence>
<evidence type="ECO:0000313" key="3">
    <source>
        <dbReference type="Proteomes" id="UP000298663"/>
    </source>
</evidence>
<dbReference type="Proteomes" id="UP000298663">
    <property type="component" value="Unassembled WGS sequence"/>
</dbReference>
<dbReference type="EMBL" id="AZBU02000004">
    <property type="protein sequence ID" value="TKR82759.1"/>
    <property type="molecule type" value="Genomic_DNA"/>
</dbReference>
<accession>A0A4U5NHZ5</accession>
<keyword evidence="1" id="KW-1133">Transmembrane helix</keyword>
<name>A0A4U5NHZ5_STECR</name>
<keyword evidence="1" id="KW-0472">Membrane</keyword>
<feature type="transmembrane region" description="Helical" evidence="1">
    <location>
        <begin position="20"/>
        <end position="41"/>
    </location>
</feature>
<keyword evidence="1" id="KW-0812">Transmembrane</keyword>
<evidence type="ECO:0000256" key="1">
    <source>
        <dbReference type="SAM" id="Phobius"/>
    </source>
</evidence>
<comment type="caution">
    <text evidence="2">The sequence shown here is derived from an EMBL/GenBank/DDBJ whole genome shotgun (WGS) entry which is preliminary data.</text>
</comment>